<keyword evidence="8" id="KW-1185">Reference proteome</keyword>
<dbReference type="SUPFAM" id="SSF55718">
    <property type="entry name" value="SCP-like"/>
    <property type="match status" value="1"/>
</dbReference>
<dbReference type="AlphaFoldDB" id="A0A848KSA4"/>
<proteinExistence type="inferred from homology"/>
<comment type="caution">
    <text evidence="7">The sequence shown here is derived from an EMBL/GenBank/DDBJ whole genome shotgun (WGS) entry which is preliminary data.</text>
</comment>
<dbReference type="Proteomes" id="UP000550729">
    <property type="component" value="Unassembled WGS sequence"/>
</dbReference>
<dbReference type="InterPro" id="IPR022902">
    <property type="entry name" value="NAcTrfase_Eis"/>
</dbReference>
<name>A0A848KSA4_9ACTN</name>
<reference evidence="7 8" key="1">
    <citation type="submission" date="2020-04" db="EMBL/GenBank/DDBJ databases">
        <title>Gordonia sp. nov. TBRC 11910.</title>
        <authorList>
            <person name="Suriyachadkun C."/>
        </authorList>
    </citation>
    <scope>NUCLEOTIDE SEQUENCE [LARGE SCALE GENOMIC DNA]</scope>
    <source>
        <strain evidence="7 8">TBRC 11910</strain>
    </source>
</reference>
<dbReference type="PANTHER" id="PTHR37817">
    <property type="entry name" value="N-ACETYLTRANSFERASE EIS"/>
    <property type="match status" value="1"/>
</dbReference>
<evidence type="ECO:0000256" key="2">
    <source>
        <dbReference type="ARBA" id="ARBA00022488"/>
    </source>
</evidence>
<evidence type="ECO:0000256" key="1">
    <source>
        <dbReference type="ARBA" id="ARBA00009213"/>
    </source>
</evidence>
<dbReference type="Gene3D" id="3.40.630.30">
    <property type="match status" value="2"/>
</dbReference>
<dbReference type="HAMAP" id="MF_01812">
    <property type="entry name" value="Eis"/>
    <property type="match status" value="1"/>
</dbReference>
<dbReference type="EMBL" id="JABBNB010000008">
    <property type="protein sequence ID" value="NMO01556.1"/>
    <property type="molecule type" value="Genomic_DNA"/>
</dbReference>
<feature type="domain" description="N-acetyltransferase" evidence="6">
    <location>
        <begin position="4"/>
        <end position="156"/>
    </location>
</feature>
<accession>A0A848KSA4</accession>
<dbReference type="InterPro" id="IPR036527">
    <property type="entry name" value="SCP2_sterol-bd_dom_sf"/>
</dbReference>
<dbReference type="SUPFAM" id="SSF55729">
    <property type="entry name" value="Acyl-CoA N-acyltransferases (Nat)"/>
    <property type="match status" value="1"/>
</dbReference>
<dbReference type="NCBIfam" id="NF002367">
    <property type="entry name" value="PRK01346.1-4"/>
    <property type="match status" value="1"/>
</dbReference>
<feature type="active site" description="Proton acceptor; via carboxylate" evidence="5">
    <location>
        <position position="403"/>
    </location>
</feature>
<dbReference type="InterPro" id="IPR051554">
    <property type="entry name" value="Acetyltransferase_Eis"/>
</dbReference>
<dbReference type="Pfam" id="PF13530">
    <property type="entry name" value="SCP2_2"/>
    <property type="match status" value="1"/>
</dbReference>
<gene>
    <name evidence="7" type="ORF">HH308_10060</name>
</gene>
<evidence type="ECO:0000256" key="5">
    <source>
        <dbReference type="HAMAP-Rule" id="MF_01812"/>
    </source>
</evidence>
<dbReference type="CDD" id="cd04301">
    <property type="entry name" value="NAT_SF"/>
    <property type="match status" value="1"/>
</dbReference>
<keyword evidence="2" id="KW-1036">Host cytoplasmic vesicle</keyword>
<protein>
    <submittedName>
        <fullName evidence="7">GNAT family N-acetyltransferase</fullName>
    </submittedName>
</protein>
<dbReference type="InterPro" id="IPR016181">
    <property type="entry name" value="Acyl_CoA_acyltransferase"/>
</dbReference>
<comment type="subunit">
    <text evidence="5">Homohexamer; trimer of dimers.</text>
</comment>
<dbReference type="RefSeq" id="WP_170194056.1">
    <property type="nucleotide sequence ID" value="NZ_JABBNB010000008.1"/>
</dbReference>
<organism evidence="7 8">
    <name type="scientific">Gordonia asplenii</name>
    <dbReference type="NCBI Taxonomy" id="2725283"/>
    <lineage>
        <taxon>Bacteria</taxon>
        <taxon>Bacillati</taxon>
        <taxon>Actinomycetota</taxon>
        <taxon>Actinomycetes</taxon>
        <taxon>Mycobacteriales</taxon>
        <taxon>Gordoniaceae</taxon>
        <taxon>Gordonia</taxon>
    </lineage>
</organism>
<evidence type="ECO:0000313" key="8">
    <source>
        <dbReference type="Proteomes" id="UP000550729"/>
    </source>
</evidence>
<dbReference type="PROSITE" id="PS51186">
    <property type="entry name" value="GNAT"/>
    <property type="match status" value="1"/>
</dbReference>
<dbReference type="Pfam" id="PF17668">
    <property type="entry name" value="Acetyltransf_17"/>
    <property type="match status" value="1"/>
</dbReference>
<feature type="binding site" evidence="5">
    <location>
        <begin position="96"/>
        <end position="101"/>
    </location>
    <ligand>
        <name>acetyl-CoA</name>
        <dbReference type="ChEBI" id="CHEBI:57288"/>
    </ligand>
</feature>
<evidence type="ECO:0000256" key="3">
    <source>
        <dbReference type="ARBA" id="ARBA00022679"/>
    </source>
</evidence>
<feature type="active site" description="Proton donor" evidence="5">
    <location>
        <position position="129"/>
    </location>
</feature>
<sequence>MSELSMDRATDADWDDIATADARAFGMTVPIDDIGRQELSPLLPNDTLLLVRDQAIESHPLVGLSAFYRMRITPPGGTPQRAAGLTWVSVAPTHRRRGILRTMLTELSAQWRAEGYAFAILTATEATIYERFGFGVAMFVDRVSIPTGAQWRSPATTHGEVHYASTTEAAQTIPQIHQRWAAQHPGAITRDPAWWTPIFADRPPERRPGYTQLFYLLHSDGYAMYRMKTTDTIPDVDVVEAVAVTDAAHSALWRVLTSLDRTGSVHAELPADDSLPLKLNNFRDVRTVGSDDTVWVAILDVAAALTARRYAADVATVLDVVDDFGSAGGRFALTVSDGAASVSDTDAPADLFMPIAALGSLYFGGRRATELARAGRISGTAEAIAALDAALATERQPVAGTFF</sequence>
<evidence type="ECO:0000256" key="4">
    <source>
        <dbReference type="ARBA" id="ARBA00023315"/>
    </source>
</evidence>
<evidence type="ECO:0000259" key="6">
    <source>
        <dbReference type="PROSITE" id="PS51186"/>
    </source>
</evidence>
<dbReference type="InterPro" id="IPR041380">
    <property type="entry name" value="Acetyltransf_17"/>
</dbReference>
<keyword evidence="4 5" id="KW-0012">Acyltransferase</keyword>
<dbReference type="GO" id="GO:0030649">
    <property type="term" value="P:aminoglycoside antibiotic catabolic process"/>
    <property type="evidence" value="ECO:0007669"/>
    <property type="project" value="TreeGrafter"/>
</dbReference>
<dbReference type="GO" id="GO:0034069">
    <property type="term" value="F:aminoglycoside N-acetyltransferase activity"/>
    <property type="evidence" value="ECO:0007669"/>
    <property type="project" value="TreeGrafter"/>
</dbReference>
<dbReference type="InterPro" id="IPR025559">
    <property type="entry name" value="Eis_dom"/>
</dbReference>
<dbReference type="Gene3D" id="3.30.1050.10">
    <property type="entry name" value="SCP2 sterol-binding domain"/>
    <property type="match status" value="1"/>
</dbReference>
<dbReference type="Pfam" id="PF13527">
    <property type="entry name" value="Acetyltransf_9"/>
    <property type="match status" value="1"/>
</dbReference>
<comment type="similarity">
    <text evidence="1 5">Belongs to the acetyltransferase Eis family.</text>
</comment>
<evidence type="ECO:0000313" key="7">
    <source>
        <dbReference type="EMBL" id="NMO01556.1"/>
    </source>
</evidence>
<keyword evidence="3 5" id="KW-0808">Transferase</keyword>
<feature type="binding site" evidence="5">
    <location>
        <begin position="88"/>
        <end position="90"/>
    </location>
    <ligand>
        <name>acetyl-CoA</name>
        <dbReference type="ChEBI" id="CHEBI:57288"/>
    </ligand>
</feature>
<dbReference type="InterPro" id="IPR000182">
    <property type="entry name" value="GNAT_dom"/>
</dbReference>
<feature type="binding site" evidence="5">
    <location>
        <begin position="124"/>
        <end position="125"/>
    </location>
    <ligand>
        <name>acetyl-CoA</name>
        <dbReference type="ChEBI" id="CHEBI:57288"/>
    </ligand>
</feature>
<dbReference type="PANTHER" id="PTHR37817:SF1">
    <property type="entry name" value="N-ACETYLTRANSFERASE EIS"/>
    <property type="match status" value="1"/>
</dbReference>